<dbReference type="OrthoDB" id="3560083at2759"/>
<feature type="compositionally biased region" description="Basic and acidic residues" evidence="1">
    <location>
        <begin position="458"/>
        <end position="467"/>
    </location>
</feature>
<reference evidence="4" key="1">
    <citation type="submission" date="2021-02" db="EMBL/GenBank/DDBJ databases">
        <title>Genome sequence Cadophora malorum strain M34.</title>
        <authorList>
            <person name="Stefanovic E."/>
            <person name="Vu D."/>
            <person name="Scully C."/>
            <person name="Dijksterhuis J."/>
            <person name="Roader J."/>
            <person name="Houbraken J."/>
        </authorList>
    </citation>
    <scope>NUCLEOTIDE SEQUENCE</scope>
    <source>
        <strain evidence="4">M34</strain>
    </source>
</reference>
<evidence type="ECO:0000313" key="5">
    <source>
        <dbReference type="Proteomes" id="UP000664132"/>
    </source>
</evidence>
<comment type="caution">
    <text evidence="4">The sequence shown here is derived from an EMBL/GenBank/DDBJ whole genome shotgun (WGS) entry which is preliminary data.</text>
</comment>
<organism evidence="4 5">
    <name type="scientific">Cadophora malorum</name>
    <dbReference type="NCBI Taxonomy" id="108018"/>
    <lineage>
        <taxon>Eukaryota</taxon>
        <taxon>Fungi</taxon>
        <taxon>Dikarya</taxon>
        <taxon>Ascomycota</taxon>
        <taxon>Pezizomycotina</taxon>
        <taxon>Leotiomycetes</taxon>
        <taxon>Helotiales</taxon>
        <taxon>Ploettnerulaceae</taxon>
        <taxon>Cadophora</taxon>
    </lineage>
</organism>
<feature type="chain" id="PRO_5034293273" evidence="3">
    <location>
        <begin position="16"/>
        <end position="492"/>
    </location>
</feature>
<dbReference type="Proteomes" id="UP000664132">
    <property type="component" value="Unassembled WGS sequence"/>
</dbReference>
<evidence type="ECO:0000256" key="3">
    <source>
        <dbReference type="SAM" id="SignalP"/>
    </source>
</evidence>
<keyword evidence="5" id="KW-1185">Reference proteome</keyword>
<feature type="region of interest" description="Disordered" evidence="1">
    <location>
        <begin position="230"/>
        <end position="432"/>
    </location>
</feature>
<sequence>MHSLILLLATSFALAQDSTFLTVLAPPPASSDLDPVTTETTSYASVVSYASSAIAFESTLDDGGISLITFVTKPPGPPETTVVFVTTTRRRTSTVFQSPSATPISSTPSPTASTSPSTDSVTPNPTSTSSSATTPGVSTSPTTTDLPPPAKKGIGTTSIVLIVFGILAAFAMAGSAAYFMKKRRTREQVEEHNAAYRNRDWNSARPVISSPLNPANLAELENMAMIPRSNTPSNMPPGRPARPVSLSGSVQESMRMTPVSGLRKVTGSVRSEGTGNTMMSGARSMSPDPLNIVKKGSVGRDRSDTYSSTTPQFGDYHTRSPSGTEPSQLEQLRELERELGEESLTGKMVENPTYVSTEPEKPGQPVNATGDSGLRHPSPPPALFDRPYVPPSQPRFSDPDEDDEDVRSARRASTQRKLDGESIRSKSTSPPMYDTIAARAEKQRLIAQKQRLIVEQQKKMVGKDRNITDFGAGPMPNYSPPPPPGPPPKGFF</sequence>
<feature type="compositionally biased region" description="Polar residues" evidence="1">
    <location>
        <begin position="268"/>
        <end position="279"/>
    </location>
</feature>
<feature type="signal peptide" evidence="3">
    <location>
        <begin position="1"/>
        <end position="15"/>
    </location>
</feature>
<evidence type="ECO:0000313" key="4">
    <source>
        <dbReference type="EMBL" id="KAG4420539.1"/>
    </source>
</evidence>
<keyword evidence="3" id="KW-0732">Signal</keyword>
<protein>
    <submittedName>
        <fullName evidence="4">Uncharacterized protein</fullName>
    </submittedName>
</protein>
<dbReference type="AlphaFoldDB" id="A0A8H7WBD6"/>
<keyword evidence="2" id="KW-1133">Transmembrane helix</keyword>
<feature type="transmembrane region" description="Helical" evidence="2">
    <location>
        <begin position="159"/>
        <end position="179"/>
    </location>
</feature>
<keyword evidence="2" id="KW-0472">Membrane</keyword>
<keyword evidence="2" id="KW-0812">Transmembrane</keyword>
<feature type="compositionally biased region" description="Low complexity" evidence="1">
    <location>
        <begin position="93"/>
        <end position="145"/>
    </location>
</feature>
<proteinExistence type="predicted"/>
<feature type="compositionally biased region" description="Pro residues" evidence="1">
    <location>
        <begin position="477"/>
        <end position="492"/>
    </location>
</feature>
<evidence type="ECO:0000256" key="2">
    <source>
        <dbReference type="SAM" id="Phobius"/>
    </source>
</evidence>
<gene>
    <name evidence="4" type="ORF">IFR04_006359</name>
</gene>
<feature type="region of interest" description="Disordered" evidence="1">
    <location>
        <begin position="93"/>
        <end position="151"/>
    </location>
</feature>
<accession>A0A8H7WBD6</accession>
<dbReference type="EMBL" id="JAFJYH010000082">
    <property type="protein sequence ID" value="KAG4420539.1"/>
    <property type="molecule type" value="Genomic_DNA"/>
</dbReference>
<feature type="compositionally biased region" description="Pro residues" evidence="1">
    <location>
        <begin position="377"/>
        <end position="393"/>
    </location>
</feature>
<feature type="region of interest" description="Disordered" evidence="1">
    <location>
        <begin position="458"/>
        <end position="492"/>
    </location>
</feature>
<name>A0A8H7WBD6_9HELO</name>
<feature type="compositionally biased region" description="Basic and acidic residues" evidence="1">
    <location>
        <begin position="331"/>
        <end position="340"/>
    </location>
</feature>
<evidence type="ECO:0000256" key="1">
    <source>
        <dbReference type="SAM" id="MobiDB-lite"/>
    </source>
</evidence>